<dbReference type="Gene3D" id="1.10.10.10">
    <property type="entry name" value="Winged helix-like DNA-binding domain superfamily/Winged helix DNA-binding domain"/>
    <property type="match status" value="1"/>
</dbReference>
<reference evidence="4 6" key="2">
    <citation type="submission" date="2023-08" db="EMBL/GenBank/DDBJ databases">
        <title>Whole genome sequencing of Staphylococcus coagulans NN-2474.</title>
        <authorList>
            <person name="Kropotov V.S."/>
            <person name="Boriskina E.V."/>
            <person name="Gordinskaya N.A."/>
            <person name="Shkurkina I.S."/>
            <person name="Kryazhev D.V."/>
            <person name="Alekseeva A.E."/>
            <person name="Makhova M.A."/>
        </authorList>
    </citation>
    <scope>NUCLEOTIDE SEQUENCE [LARGE SCALE GENOMIC DNA]</scope>
    <source>
        <strain evidence="4 6">NN-2474</strain>
    </source>
</reference>
<dbReference type="SUPFAM" id="SSF88946">
    <property type="entry name" value="Sigma2 domain of RNA polymerase sigma factors"/>
    <property type="match status" value="1"/>
</dbReference>
<keyword evidence="6" id="KW-1185">Reference proteome</keyword>
<dbReference type="InterPro" id="IPR016032">
    <property type="entry name" value="Sig_transdc_resp-reg_C-effctor"/>
</dbReference>
<keyword evidence="1" id="KW-0805">Transcription regulation</keyword>
<accession>A0A9X0PDF7</accession>
<evidence type="ECO:0000313" key="3">
    <source>
        <dbReference type="EMBL" id="MBA8775696.1"/>
    </source>
</evidence>
<evidence type="ECO:0000256" key="1">
    <source>
        <dbReference type="ARBA" id="ARBA00023015"/>
    </source>
</evidence>
<dbReference type="Proteomes" id="UP001255050">
    <property type="component" value="Unassembled WGS sequence"/>
</dbReference>
<sequence length="193" mass="23345">MLYQYQYELDDAFSVMVAQVKARQPEAIVQLITYIEQYARKSFSDFSIMPADCEDLIQEVLLAIFKKIQSENFYYDVPFEHYIHRAIYLRKIDYRRKKMTHERLFDNYIERYTTQYQVMLVQQYQSGCTSQQFCHEVLKLADRGLSHFEMQVLKYLIEEWKPSEIALALKAEDKKIYNAIYRIRKKLKVLLDE</sequence>
<comment type="caution">
    <text evidence="3">The sequence shown here is derived from an EMBL/GenBank/DDBJ whole genome shotgun (WGS) entry which is preliminary data.</text>
</comment>
<proteinExistence type="predicted"/>
<dbReference type="AlphaFoldDB" id="A0A9X0PDF7"/>
<dbReference type="SUPFAM" id="SSF46894">
    <property type="entry name" value="C-terminal effector domain of the bipartite response regulators"/>
    <property type="match status" value="1"/>
</dbReference>
<evidence type="ECO:0000256" key="2">
    <source>
        <dbReference type="ARBA" id="ARBA00023163"/>
    </source>
</evidence>
<gene>
    <name evidence="3" type="ORF">HR081_02000</name>
    <name evidence="4" type="ORF">RCO12_04630</name>
</gene>
<evidence type="ECO:0000313" key="5">
    <source>
        <dbReference type="Proteomes" id="UP000524893"/>
    </source>
</evidence>
<dbReference type="EMBL" id="JABTCN010000003">
    <property type="protein sequence ID" value="MBA8775696.1"/>
    <property type="molecule type" value="Genomic_DNA"/>
</dbReference>
<evidence type="ECO:0000313" key="6">
    <source>
        <dbReference type="Proteomes" id="UP001255050"/>
    </source>
</evidence>
<dbReference type="InterPro" id="IPR036388">
    <property type="entry name" value="WH-like_DNA-bd_sf"/>
</dbReference>
<dbReference type="Gene3D" id="1.10.1740.10">
    <property type="match status" value="1"/>
</dbReference>
<dbReference type="GO" id="GO:0006352">
    <property type="term" value="P:DNA-templated transcription initiation"/>
    <property type="evidence" value="ECO:0007669"/>
    <property type="project" value="InterPro"/>
</dbReference>
<organism evidence="3 5">
    <name type="scientific">Staphylococcus coagulans</name>
    <dbReference type="NCBI Taxonomy" id="74706"/>
    <lineage>
        <taxon>Bacteria</taxon>
        <taxon>Bacillati</taxon>
        <taxon>Bacillota</taxon>
        <taxon>Bacilli</taxon>
        <taxon>Bacillales</taxon>
        <taxon>Staphylococcaceae</taxon>
        <taxon>Staphylococcus</taxon>
    </lineage>
</organism>
<name>A0A9X0PDF7_9STAP</name>
<dbReference type="EMBL" id="JAVJGV010000015">
    <property type="protein sequence ID" value="MDR5602717.1"/>
    <property type="molecule type" value="Genomic_DNA"/>
</dbReference>
<reference evidence="3 5" key="1">
    <citation type="journal article" date="2020" name="Access Microbiol">
        <title>Isolation and genome sequencing of Staphylococcus schleiferi subspecies coagulans from Antarctic seals.</title>
        <authorList>
            <person name="Foster G."/>
            <person name="Robb A."/>
            <person name="Paterson G.K."/>
        </authorList>
    </citation>
    <scope>NUCLEOTIDE SEQUENCE [LARGE SCALE GENOMIC DNA]</scope>
    <source>
        <strain evidence="3 5">M615/02/4</strain>
    </source>
</reference>
<keyword evidence="2" id="KW-0804">Transcription</keyword>
<dbReference type="Proteomes" id="UP000524893">
    <property type="component" value="Unassembled WGS sequence"/>
</dbReference>
<dbReference type="GO" id="GO:0003677">
    <property type="term" value="F:DNA binding"/>
    <property type="evidence" value="ECO:0007669"/>
    <property type="project" value="InterPro"/>
</dbReference>
<dbReference type="GO" id="GO:0003700">
    <property type="term" value="F:DNA-binding transcription factor activity"/>
    <property type="evidence" value="ECO:0007669"/>
    <property type="project" value="InterPro"/>
</dbReference>
<evidence type="ECO:0000313" key="4">
    <source>
        <dbReference type="EMBL" id="MDR5602717.1"/>
    </source>
</evidence>
<dbReference type="InterPro" id="IPR013325">
    <property type="entry name" value="RNA_pol_sigma_r2"/>
</dbReference>
<protein>
    <submittedName>
        <fullName evidence="3">Sigma-70 family RNA polymerase sigma factor</fullName>
    </submittedName>
</protein>